<dbReference type="Gene3D" id="3.40.50.720">
    <property type="entry name" value="NAD(P)-binding Rossmann-like Domain"/>
    <property type="match status" value="1"/>
</dbReference>
<dbReference type="InterPro" id="IPR036291">
    <property type="entry name" value="NAD(P)-bd_dom_sf"/>
</dbReference>
<dbReference type="eggNOG" id="KOG0725">
    <property type="taxonomic scope" value="Eukaryota"/>
</dbReference>
<evidence type="ECO:0000313" key="4">
    <source>
        <dbReference type="EMBL" id="EME80237.1"/>
    </source>
</evidence>
<dbReference type="RefSeq" id="XP_007928753.1">
    <property type="nucleotide sequence ID" value="XM_007930562.1"/>
</dbReference>
<evidence type="ECO:0000313" key="5">
    <source>
        <dbReference type="Proteomes" id="UP000016932"/>
    </source>
</evidence>
<name>M3AS04_PSEFD</name>
<gene>
    <name evidence="4" type="ORF">MYCFIDRAFT_30750</name>
</gene>
<evidence type="ECO:0000256" key="1">
    <source>
        <dbReference type="ARBA" id="ARBA00006484"/>
    </source>
</evidence>
<dbReference type="SUPFAM" id="SSF51735">
    <property type="entry name" value="NAD(P)-binding Rossmann-fold domains"/>
    <property type="match status" value="1"/>
</dbReference>
<dbReference type="InterPro" id="IPR002347">
    <property type="entry name" value="SDR_fam"/>
</dbReference>
<comment type="similarity">
    <text evidence="1">Belongs to the short-chain dehydrogenases/reductases (SDR) family.</text>
</comment>
<evidence type="ECO:0000256" key="2">
    <source>
        <dbReference type="ARBA" id="ARBA00022857"/>
    </source>
</evidence>
<evidence type="ECO:0000256" key="3">
    <source>
        <dbReference type="ARBA" id="ARBA00023002"/>
    </source>
</evidence>
<dbReference type="KEGG" id="pfj:MYCFIDRAFT_30750"/>
<dbReference type="Proteomes" id="UP000016932">
    <property type="component" value="Unassembled WGS sequence"/>
</dbReference>
<dbReference type="OrthoDB" id="294295at2759"/>
<protein>
    <submittedName>
        <fullName evidence="4">Uncharacterized protein</fullName>
    </submittedName>
</protein>
<reference evidence="4 5" key="1">
    <citation type="journal article" date="2012" name="PLoS Pathog.">
        <title>Diverse lifestyles and strategies of plant pathogenesis encoded in the genomes of eighteen Dothideomycetes fungi.</title>
        <authorList>
            <person name="Ohm R.A."/>
            <person name="Feau N."/>
            <person name="Henrissat B."/>
            <person name="Schoch C.L."/>
            <person name="Horwitz B.A."/>
            <person name="Barry K.W."/>
            <person name="Condon B.J."/>
            <person name="Copeland A.C."/>
            <person name="Dhillon B."/>
            <person name="Glaser F."/>
            <person name="Hesse C.N."/>
            <person name="Kosti I."/>
            <person name="LaButti K."/>
            <person name="Lindquist E.A."/>
            <person name="Lucas S."/>
            <person name="Salamov A.A."/>
            <person name="Bradshaw R.E."/>
            <person name="Ciuffetti L."/>
            <person name="Hamelin R.C."/>
            <person name="Kema G.H.J."/>
            <person name="Lawrence C."/>
            <person name="Scott J.A."/>
            <person name="Spatafora J.W."/>
            <person name="Turgeon B.G."/>
            <person name="de Wit P.J.G.M."/>
            <person name="Zhong S."/>
            <person name="Goodwin S.B."/>
            <person name="Grigoriev I.V."/>
        </authorList>
    </citation>
    <scope>NUCLEOTIDE SEQUENCE [LARGE SCALE GENOMIC DNA]</scope>
    <source>
        <strain evidence="4 5">CIRAD86</strain>
    </source>
</reference>
<dbReference type="VEuPathDB" id="FungiDB:MYCFIDRAFT_30750"/>
<dbReference type="EMBL" id="KB446561">
    <property type="protein sequence ID" value="EME80237.1"/>
    <property type="molecule type" value="Genomic_DNA"/>
</dbReference>
<dbReference type="Pfam" id="PF23441">
    <property type="entry name" value="SDR"/>
    <property type="match status" value="1"/>
</dbReference>
<keyword evidence="3" id="KW-0560">Oxidoreductase</keyword>
<dbReference type="PRINTS" id="PR00081">
    <property type="entry name" value="GDHRDH"/>
</dbReference>
<sequence>MEALASSRILVIGGTSGIGFAVASGAIAVNSQVFVTSSSQDKVSKAISRLQSLYPDSKVSGISADLSSADTVEANIKLVLDEAVKFTGGPLDHIVSTAGARWDPVKLDEVTATTAIDPSAQTLRLIMPLMVAKHIAKYPGQYISVSTKSSLTMTSGILVKRPQPGMSSLILVGAGVEGLSRCLAIDLKPIRVNLVTPGAINTEMLDARWKEVREKFARSTLVGELGAPNDCAEAYLFAMRSKFLTGHEIIIDGGTLSMLPVAA</sequence>
<organism evidence="4 5">
    <name type="scientific">Pseudocercospora fijiensis (strain CIRAD86)</name>
    <name type="common">Black leaf streak disease fungus</name>
    <name type="synonym">Mycosphaerella fijiensis</name>
    <dbReference type="NCBI Taxonomy" id="383855"/>
    <lineage>
        <taxon>Eukaryota</taxon>
        <taxon>Fungi</taxon>
        <taxon>Dikarya</taxon>
        <taxon>Ascomycota</taxon>
        <taxon>Pezizomycotina</taxon>
        <taxon>Dothideomycetes</taxon>
        <taxon>Dothideomycetidae</taxon>
        <taxon>Mycosphaerellales</taxon>
        <taxon>Mycosphaerellaceae</taxon>
        <taxon>Pseudocercospora</taxon>
    </lineage>
</organism>
<dbReference type="AlphaFoldDB" id="M3AS04"/>
<dbReference type="InterPro" id="IPR057571">
    <property type="entry name" value="SDR_PhqE-like"/>
</dbReference>
<dbReference type="InterPro" id="IPR051122">
    <property type="entry name" value="SDR_DHRS6-like"/>
</dbReference>
<dbReference type="PANTHER" id="PTHR43477">
    <property type="entry name" value="DIHYDROANTICAPSIN 7-DEHYDROGENASE"/>
    <property type="match status" value="1"/>
</dbReference>
<dbReference type="GeneID" id="19338766"/>
<keyword evidence="2" id="KW-0521">NADP</keyword>
<dbReference type="HOGENOM" id="CLU_010194_15_2_1"/>
<dbReference type="GO" id="GO:0016491">
    <property type="term" value="F:oxidoreductase activity"/>
    <property type="evidence" value="ECO:0007669"/>
    <property type="project" value="UniProtKB-KW"/>
</dbReference>
<dbReference type="PANTHER" id="PTHR43477:SF1">
    <property type="entry name" value="DIHYDROANTICAPSIN 7-DEHYDROGENASE"/>
    <property type="match status" value="1"/>
</dbReference>
<proteinExistence type="inferred from homology"/>
<accession>M3AS04</accession>
<keyword evidence="5" id="KW-1185">Reference proteome</keyword>